<protein>
    <submittedName>
        <fullName evidence="2">Glycosyltransferase</fullName>
    </submittedName>
</protein>
<dbReference type="RefSeq" id="WP_146311723.1">
    <property type="nucleotide sequence ID" value="NZ_VOHE01000002.1"/>
</dbReference>
<evidence type="ECO:0000313" key="3">
    <source>
        <dbReference type="Proteomes" id="UP000315949"/>
    </source>
</evidence>
<accession>A0A5C5U5N1</accession>
<dbReference type="Proteomes" id="UP000315949">
    <property type="component" value="Unassembled WGS sequence"/>
</dbReference>
<dbReference type="OrthoDB" id="9790710at2"/>
<evidence type="ECO:0000313" key="2">
    <source>
        <dbReference type="EMBL" id="TWT20872.1"/>
    </source>
</evidence>
<comment type="caution">
    <text evidence="2">The sequence shown here is derived from an EMBL/GenBank/DDBJ whole genome shotgun (WGS) entry which is preliminary data.</text>
</comment>
<evidence type="ECO:0000256" key="1">
    <source>
        <dbReference type="ARBA" id="ARBA00022679"/>
    </source>
</evidence>
<dbReference type="GO" id="GO:0009103">
    <property type="term" value="P:lipopolysaccharide biosynthetic process"/>
    <property type="evidence" value="ECO:0007669"/>
    <property type="project" value="TreeGrafter"/>
</dbReference>
<dbReference type="SUPFAM" id="SSF53756">
    <property type="entry name" value="UDP-Glycosyltransferase/glycogen phosphorylase"/>
    <property type="match status" value="1"/>
</dbReference>
<reference evidence="2 3" key="1">
    <citation type="submission" date="2019-07" db="EMBL/GenBank/DDBJ databases">
        <title>Luteimonas sp. YD-1 nov., isolated from acidic soil.</title>
        <authorList>
            <person name="Zhou J."/>
        </authorList>
    </citation>
    <scope>NUCLEOTIDE SEQUENCE [LARGE SCALE GENOMIC DNA]</scope>
    <source>
        <strain evidence="2 3">YD-1</strain>
    </source>
</reference>
<name>A0A5C5U5N1_9GAMM</name>
<gene>
    <name evidence="2" type="ORF">FQY79_06135</name>
</gene>
<organism evidence="2 3">
    <name type="scientific">Luteimonas wenzhouensis</name>
    <dbReference type="NCBI Taxonomy" id="2599615"/>
    <lineage>
        <taxon>Bacteria</taxon>
        <taxon>Pseudomonadati</taxon>
        <taxon>Pseudomonadota</taxon>
        <taxon>Gammaproteobacteria</taxon>
        <taxon>Lysobacterales</taxon>
        <taxon>Lysobacteraceae</taxon>
        <taxon>Luteimonas</taxon>
    </lineage>
</organism>
<proteinExistence type="predicted"/>
<dbReference type="Gene3D" id="3.40.50.2000">
    <property type="entry name" value="Glycogen Phosphorylase B"/>
    <property type="match status" value="2"/>
</dbReference>
<keyword evidence="1 2" id="KW-0808">Transferase</keyword>
<dbReference type="GO" id="GO:0016757">
    <property type="term" value="F:glycosyltransferase activity"/>
    <property type="evidence" value="ECO:0007669"/>
    <property type="project" value="TreeGrafter"/>
</dbReference>
<dbReference type="AlphaFoldDB" id="A0A5C5U5N1"/>
<keyword evidence="3" id="KW-1185">Reference proteome</keyword>
<dbReference type="PANTHER" id="PTHR46401">
    <property type="entry name" value="GLYCOSYLTRANSFERASE WBBK-RELATED"/>
    <property type="match status" value="1"/>
</dbReference>
<dbReference type="PANTHER" id="PTHR46401:SF2">
    <property type="entry name" value="GLYCOSYLTRANSFERASE WBBK-RELATED"/>
    <property type="match status" value="1"/>
</dbReference>
<dbReference type="Pfam" id="PF13692">
    <property type="entry name" value="Glyco_trans_1_4"/>
    <property type="match status" value="1"/>
</dbReference>
<sequence length="400" mass="43947">MRIAEPGPRETAGSHAAPLSLALIGPIWPYRGGIAQYNTSLKRALGPRVARLVAISFKRQYPRWLYPGQSDVERDTDGQREPDAYYLLDPLSPLSWKRTVDMVAASGCTCVIFHWWTLFWAPVFALIARQLRKRGIRVVFLGHNLADHDAGRTKARLANRLLSSADAYIVHSTEQAAAIGALRPDAPVLHRLHPVYDRFPAPRGLLPKRGRLEVLFFGFIRPYKGLNVLLEALESMADDGVFLTVVGECWDQADGKAIESSRQRLGTNLEVRLEYVDDAQAAEYFARADVVALPYLDATGSGVVALAYHYRTPVLATRVGGLKDAVVEGSTGWLVAPGSPADLAGTLGRITRESAAGLAQGIEDFVARNTWDALADDICGFVRQEVREHDGAPRPGEDDR</sequence>
<dbReference type="EMBL" id="VOHE01000002">
    <property type="protein sequence ID" value="TWT20872.1"/>
    <property type="molecule type" value="Genomic_DNA"/>
</dbReference>